<evidence type="ECO:0000313" key="1">
    <source>
        <dbReference type="EMBL" id="QGZ16155.1"/>
    </source>
</evidence>
<sequence length="156" mass="17399">MQPNSTNCKFTMTYEGSKKFSLGDKLSEVSEYFRSAQEHGLNFSLFVDYKHNATGTEMEISIPNGCSPIDTVTQAINRFFLYKGKMSGKECLFGNGCSFRVVHGNKQVFSISIPKTHKIEDIVLDIARAGTLGVLVIDCDPVHTDEIPPKIFRIVL</sequence>
<evidence type="ECO:0000313" key="2">
    <source>
        <dbReference type="Proteomes" id="UP000433471"/>
    </source>
</evidence>
<gene>
    <name evidence="1" type="ORF">Kuja_1640</name>
</gene>
<dbReference type="Proteomes" id="UP000433471">
    <property type="component" value="Segment"/>
</dbReference>
<name>A0A6B9J5M5_9CAUD</name>
<reference evidence="1 2" key="1">
    <citation type="submission" date="2019-11" db="EMBL/GenBank/DDBJ databases">
        <title>Characterization of a novel member of the family Ackermannviridae.</title>
        <authorList>
            <person name="Maina A.N."/>
            <person name="Mwaura F.B."/>
            <person name="Jumba M."/>
        </authorList>
    </citation>
    <scope>NUCLEOTIDE SEQUENCE [LARGE SCALE GENOMIC DNA]</scope>
</reference>
<protein>
    <submittedName>
        <fullName evidence="1">Uncharacterized protein</fullName>
    </submittedName>
</protein>
<organism evidence="1 2">
    <name type="scientific">Vibrio phage vB_VchM_Kuja</name>
    <dbReference type="NCBI Taxonomy" id="2686437"/>
    <lineage>
        <taxon>Viruses</taxon>
        <taxon>Duplodnaviria</taxon>
        <taxon>Heunggongvirae</taxon>
        <taxon>Uroviricota</taxon>
        <taxon>Caudoviricetes</taxon>
        <taxon>Pantevenvirales</taxon>
        <taxon>Ackermannviridae</taxon>
        <taxon>Kujavirus</taxon>
        <taxon>Kujavirus kuja</taxon>
    </lineage>
</organism>
<proteinExistence type="predicted"/>
<dbReference type="EMBL" id="MN718199">
    <property type="protein sequence ID" value="QGZ16155.1"/>
    <property type="molecule type" value="Genomic_DNA"/>
</dbReference>
<accession>A0A6B9J5M5</accession>
<keyword evidence="2" id="KW-1185">Reference proteome</keyword>